<gene>
    <name evidence="1" type="ORF">XDD1_1714</name>
</gene>
<sequence length="65" mass="7197">MIISKITVLDRNSAETPKWLAKMVGVSKKLSPIFANVLIAIKETAKGRTELCLSYHQPPEMNGAR</sequence>
<organism evidence="1 2">
    <name type="scientific">Xenorhabdus doucetiae</name>
    <dbReference type="NCBI Taxonomy" id="351671"/>
    <lineage>
        <taxon>Bacteria</taxon>
        <taxon>Pseudomonadati</taxon>
        <taxon>Pseudomonadota</taxon>
        <taxon>Gammaproteobacteria</taxon>
        <taxon>Enterobacterales</taxon>
        <taxon>Morganellaceae</taxon>
        <taxon>Xenorhabdus</taxon>
    </lineage>
</organism>
<name>A0A068QR06_9GAMM</name>
<dbReference type="EMBL" id="FO704550">
    <property type="protein sequence ID" value="CDG17413.1"/>
    <property type="molecule type" value="Genomic_DNA"/>
</dbReference>
<proteinExistence type="predicted"/>
<dbReference type="AlphaFoldDB" id="A0A068QR06"/>
<dbReference type="HOGENOM" id="CLU_206711_0_0_6"/>
<reference evidence="1 2" key="1">
    <citation type="submission" date="2013-07" db="EMBL/GenBank/DDBJ databases">
        <authorList>
            <person name="Genoscope - CEA"/>
        </authorList>
    </citation>
    <scope>NUCLEOTIDE SEQUENCE [LARGE SCALE GENOMIC DNA]</scope>
    <source>
        <strain evidence="2">FRM16 / DSM 17909</strain>
    </source>
</reference>
<accession>A0A068QR06</accession>
<protein>
    <submittedName>
        <fullName evidence="1">Uncharacterized protein</fullName>
    </submittedName>
</protein>
<dbReference type="Proteomes" id="UP000032721">
    <property type="component" value="Chromosome"/>
</dbReference>
<evidence type="ECO:0000313" key="2">
    <source>
        <dbReference type="Proteomes" id="UP000032721"/>
    </source>
</evidence>
<evidence type="ECO:0000313" key="1">
    <source>
        <dbReference type="EMBL" id="CDG17413.1"/>
    </source>
</evidence>
<dbReference type="KEGG" id="xdo:XDD1_1714"/>